<proteinExistence type="inferred from homology"/>
<dbReference type="InterPro" id="IPR007712">
    <property type="entry name" value="RelE/ParE_toxin"/>
</dbReference>
<dbReference type="InterPro" id="IPR035093">
    <property type="entry name" value="RelE/ParE_toxin_dom_sf"/>
</dbReference>
<comment type="caution">
    <text evidence="3">The sequence shown here is derived from an EMBL/GenBank/DDBJ whole genome shotgun (WGS) entry which is preliminary data.</text>
</comment>
<keyword evidence="1" id="KW-1277">Toxin-antitoxin system</keyword>
<gene>
    <name evidence="3" type="ORF">JCM19301_3956</name>
    <name evidence="4" type="ORF">JCM19302_2632</name>
    <name evidence="5" type="ORF">JCM19538_1944</name>
</gene>
<dbReference type="EMBL" id="BBNR01000001">
    <property type="protein sequence ID" value="GAL65496.1"/>
    <property type="molecule type" value="Genomic_DNA"/>
</dbReference>
<dbReference type="Proteomes" id="UP000030184">
    <property type="component" value="Unassembled WGS sequence"/>
</dbReference>
<name>A0A090VLC5_9FLAO</name>
<dbReference type="Proteomes" id="UP000029641">
    <property type="component" value="Unassembled WGS sequence"/>
</dbReference>
<evidence type="ECO:0000313" key="7">
    <source>
        <dbReference type="Proteomes" id="UP000030184"/>
    </source>
</evidence>
<dbReference type="EMBL" id="BBNY01000005">
    <property type="protein sequence ID" value="GAL88955.1"/>
    <property type="molecule type" value="Genomic_DNA"/>
</dbReference>
<dbReference type="RefSeq" id="WP_042240453.1">
    <property type="nucleotide sequence ID" value="NZ_BBNR01000001.1"/>
</dbReference>
<dbReference type="PIRSF" id="PIRSF029218">
    <property type="entry name" value="ParE"/>
    <property type="match status" value="1"/>
</dbReference>
<reference evidence="7" key="1">
    <citation type="journal article" date="2014" name="Genome Announc.">
        <title>Draft Genome Sequence of Marine Flavobacterium Jejuia pallidilutea Strain 11shimoA1 and Pigmentation Mutants.</title>
        <authorList>
            <person name="Takatani N."/>
            <person name="Nakanishi M."/>
            <person name="Meirelles P."/>
            <person name="Mino S."/>
            <person name="Suda W."/>
            <person name="Oshima K."/>
            <person name="Hattori M."/>
            <person name="Ohkuma M."/>
            <person name="Hosokawa M."/>
            <person name="Miyashita K."/>
            <person name="Thompson F.L."/>
            <person name="Niwa A."/>
            <person name="Sawabe T."/>
            <person name="Sawabe T."/>
        </authorList>
    </citation>
    <scope>NUCLEOTIDE SEQUENCE [LARGE SCALE GENOMIC DNA]</scope>
    <source>
        <strain evidence="7">JCM 19538</strain>
    </source>
</reference>
<dbReference type="InterPro" id="IPR028344">
    <property type="entry name" value="ParE1/4"/>
</dbReference>
<dbReference type="eggNOG" id="COG3668">
    <property type="taxonomic scope" value="Bacteria"/>
</dbReference>
<dbReference type="EMBL" id="BBNS01000004">
    <property type="protein sequence ID" value="GAL70057.1"/>
    <property type="molecule type" value="Genomic_DNA"/>
</dbReference>
<evidence type="ECO:0000313" key="4">
    <source>
        <dbReference type="EMBL" id="GAL70057.1"/>
    </source>
</evidence>
<evidence type="ECO:0000313" key="3">
    <source>
        <dbReference type="EMBL" id="GAL65496.1"/>
    </source>
</evidence>
<dbReference type="AlphaFoldDB" id="A0A090VLC5"/>
<evidence type="ECO:0000256" key="1">
    <source>
        <dbReference type="ARBA" id="ARBA00022649"/>
    </source>
</evidence>
<evidence type="ECO:0000256" key="2">
    <source>
        <dbReference type="PIRNR" id="PIRNR029218"/>
    </source>
</evidence>
<dbReference type="Gene3D" id="3.30.2310.20">
    <property type="entry name" value="RelE-like"/>
    <property type="match status" value="1"/>
</dbReference>
<sequence>MSKNKYRVSQQVIEDLDKIWIYTLNKWSKELADRYYDLIITEIEFIADNFMTGKSAEQTRKNYRVTKIKSHLIFYRKMENDIVEIVRVLHQRMDIKKQLK</sequence>
<keyword evidence="7" id="KW-1185">Reference proteome</keyword>
<dbReference type="Pfam" id="PF05016">
    <property type="entry name" value="ParE_toxin"/>
    <property type="match status" value="1"/>
</dbReference>
<accession>A0A090VLC5</accession>
<dbReference type="STRING" id="504487.JCM19538_1944"/>
<protein>
    <recommendedName>
        <fullName evidence="2">Toxin</fullName>
    </recommendedName>
</protein>
<organism evidence="3 6">
    <name type="scientific">Jejuia pallidilutea</name>
    <dbReference type="NCBI Taxonomy" id="504487"/>
    <lineage>
        <taxon>Bacteria</taxon>
        <taxon>Pseudomonadati</taxon>
        <taxon>Bacteroidota</taxon>
        <taxon>Flavobacteriia</taxon>
        <taxon>Flavobacteriales</taxon>
        <taxon>Flavobacteriaceae</taxon>
        <taxon>Jejuia</taxon>
    </lineage>
</organism>
<comment type="similarity">
    <text evidence="2">Belongs to the RelE toxin family.</text>
</comment>
<dbReference type="Proteomes" id="UP000029646">
    <property type="component" value="Unassembled WGS sequence"/>
</dbReference>
<dbReference type="OrthoDB" id="7173315at2"/>
<evidence type="ECO:0000313" key="5">
    <source>
        <dbReference type="EMBL" id="GAL88955.1"/>
    </source>
</evidence>
<evidence type="ECO:0000313" key="6">
    <source>
        <dbReference type="Proteomes" id="UP000029641"/>
    </source>
</evidence>